<dbReference type="GO" id="GO:0042262">
    <property type="term" value="P:DNA protection"/>
    <property type="evidence" value="ECO:0007669"/>
    <property type="project" value="InterPro"/>
</dbReference>
<evidence type="ECO:0000256" key="10">
    <source>
        <dbReference type="ARBA" id="ARBA00024596"/>
    </source>
</evidence>
<dbReference type="PRINTS" id="PR01403">
    <property type="entry name" value="8OXTPHPHTASE"/>
</dbReference>
<comment type="catalytic activity">
    <reaction evidence="20">
        <text>N(6)-methyl-dATP + H2O = N(6)-methyl-dAMP + diphosphate + H(+)</text>
        <dbReference type="Rhea" id="RHEA:67604"/>
        <dbReference type="ChEBI" id="CHEBI:15377"/>
        <dbReference type="ChEBI" id="CHEBI:15378"/>
        <dbReference type="ChEBI" id="CHEBI:33019"/>
        <dbReference type="ChEBI" id="CHEBI:169976"/>
        <dbReference type="ChEBI" id="CHEBI:172872"/>
    </reaction>
    <physiologicalReaction direction="left-to-right" evidence="20">
        <dbReference type="Rhea" id="RHEA:67605"/>
    </physiologicalReaction>
</comment>
<evidence type="ECO:0000256" key="13">
    <source>
        <dbReference type="ARBA" id="ARBA00029673"/>
    </source>
</evidence>
<evidence type="ECO:0000256" key="18">
    <source>
        <dbReference type="ARBA" id="ARBA00048002"/>
    </source>
</evidence>
<dbReference type="AlphaFoldDB" id="A0A6P7SFQ7"/>
<comment type="subunit">
    <text evidence="3">Monomer.</text>
</comment>
<evidence type="ECO:0000313" key="23">
    <source>
        <dbReference type="Proteomes" id="UP000515154"/>
    </source>
</evidence>
<reference evidence="24" key="1">
    <citation type="submission" date="2025-08" db="UniProtKB">
        <authorList>
            <consortium name="RefSeq"/>
        </authorList>
    </citation>
    <scope>IDENTIFICATION</scope>
</reference>
<evidence type="ECO:0000259" key="22">
    <source>
        <dbReference type="PROSITE" id="PS51462"/>
    </source>
</evidence>
<comment type="cofactor">
    <cofactor evidence="1">
        <name>Mg(2+)</name>
        <dbReference type="ChEBI" id="CHEBI:18420"/>
    </cofactor>
</comment>
<evidence type="ECO:0000256" key="7">
    <source>
        <dbReference type="ARBA" id="ARBA00024448"/>
    </source>
</evidence>
<comment type="similarity">
    <text evidence="2">Belongs to the Nudix hydrolase family.</text>
</comment>
<dbReference type="Gene3D" id="3.90.79.10">
    <property type="entry name" value="Nucleoside Triphosphate Pyrophosphohydrolase"/>
    <property type="match status" value="1"/>
</dbReference>
<dbReference type="Proteomes" id="UP000515154">
    <property type="component" value="Linkage group LG1"/>
</dbReference>
<dbReference type="PANTHER" id="PTHR43758">
    <property type="entry name" value="7,8-DIHYDRO-8-OXOGUANINE TRIPHOSPHATASE"/>
    <property type="match status" value="1"/>
</dbReference>
<comment type="catalytic activity">
    <reaction evidence="7">
        <text>8-oxo-dATP + H2O = 8-oxo-dAMP + diphosphate + H(+)</text>
        <dbReference type="Rhea" id="RHEA:65396"/>
        <dbReference type="ChEBI" id="CHEBI:15377"/>
        <dbReference type="ChEBI" id="CHEBI:15378"/>
        <dbReference type="ChEBI" id="CHEBI:33019"/>
        <dbReference type="ChEBI" id="CHEBI:71361"/>
        <dbReference type="ChEBI" id="CHEBI:172871"/>
    </reaction>
    <physiologicalReaction direction="left-to-right" evidence="7">
        <dbReference type="Rhea" id="RHEA:65397"/>
    </physiologicalReaction>
</comment>
<dbReference type="EC" id="3.6.1.56" evidence="11"/>
<comment type="catalytic activity">
    <reaction evidence="10">
        <text>2-oxo-ATP + H2O = 2-oxo-AMP + diphosphate + H(+)</text>
        <dbReference type="Rhea" id="RHEA:67392"/>
        <dbReference type="ChEBI" id="CHEBI:15377"/>
        <dbReference type="ChEBI" id="CHEBI:15378"/>
        <dbReference type="ChEBI" id="CHEBI:33019"/>
        <dbReference type="ChEBI" id="CHEBI:71395"/>
        <dbReference type="ChEBI" id="CHEBI:172878"/>
    </reaction>
    <physiologicalReaction direction="left-to-right" evidence="10">
        <dbReference type="Rhea" id="RHEA:67393"/>
    </physiologicalReaction>
</comment>
<evidence type="ECO:0000256" key="2">
    <source>
        <dbReference type="ARBA" id="ARBA00005582"/>
    </source>
</evidence>
<evidence type="ECO:0000256" key="20">
    <source>
        <dbReference type="ARBA" id="ARBA00049032"/>
    </source>
</evidence>
<gene>
    <name evidence="24" type="primary">LOC115212427</name>
</gene>
<evidence type="ECO:0000256" key="14">
    <source>
        <dbReference type="ARBA" id="ARBA00030634"/>
    </source>
</evidence>
<dbReference type="Pfam" id="PF00293">
    <property type="entry name" value="NUDIX"/>
    <property type="match status" value="1"/>
</dbReference>
<comment type="catalytic activity">
    <reaction evidence="8">
        <text>2-oxo-dATP + H2O = 2-oxo-dAMP + diphosphate + H(+)</text>
        <dbReference type="Rhea" id="RHEA:31583"/>
        <dbReference type="ChEBI" id="CHEBI:15377"/>
        <dbReference type="ChEBI" id="CHEBI:15378"/>
        <dbReference type="ChEBI" id="CHEBI:33019"/>
        <dbReference type="ChEBI" id="CHEBI:63212"/>
        <dbReference type="ChEBI" id="CHEBI:77897"/>
        <dbReference type="EC" id="3.6.1.56"/>
    </reaction>
    <physiologicalReaction direction="left-to-right" evidence="8">
        <dbReference type="Rhea" id="RHEA:31584"/>
    </physiologicalReaction>
</comment>
<dbReference type="InterPro" id="IPR015797">
    <property type="entry name" value="NUDIX_hydrolase-like_dom_sf"/>
</dbReference>
<dbReference type="GO" id="GO:0005737">
    <property type="term" value="C:cytoplasm"/>
    <property type="evidence" value="ECO:0007669"/>
    <property type="project" value="TreeGrafter"/>
</dbReference>
<evidence type="ECO:0000256" key="4">
    <source>
        <dbReference type="ARBA" id="ARBA00022723"/>
    </source>
</evidence>
<protein>
    <recommendedName>
        <fullName evidence="12">Oxidized purine nucleoside triphosphate hydrolase</fullName>
        <ecNumber evidence="11">3.6.1.56</ecNumber>
    </recommendedName>
    <alternativeName>
        <fullName evidence="16">2-hydroxy-dATP diphosphatase</fullName>
    </alternativeName>
    <alternativeName>
        <fullName evidence="15">7,8-dihydro-8-oxoguanine triphosphatase</fullName>
    </alternativeName>
    <alternativeName>
        <fullName evidence="14">8-oxo-dGTPase</fullName>
    </alternativeName>
    <alternativeName>
        <fullName evidence="17">Methylated purine nucleoside triphosphate hydrolase</fullName>
    </alternativeName>
    <alternativeName>
        <fullName evidence="13">Nucleoside diphosphate-linked moiety X motif 1</fullName>
    </alternativeName>
</protein>
<name>A0A6P7SFQ7_9MOLL</name>
<dbReference type="KEGG" id="osn:115212427"/>
<dbReference type="GO" id="GO:0046872">
    <property type="term" value="F:metal ion binding"/>
    <property type="evidence" value="ECO:0007669"/>
    <property type="project" value="UniProtKB-KW"/>
</dbReference>
<feature type="domain" description="Nudix hydrolase" evidence="22">
    <location>
        <begin position="6"/>
        <end position="133"/>
    </location>
</feature>
<sequence>MCQAQSRKILTLVLIRESSRVLLGMKKRGFGKGNWNGFGGKVKVGEETIEDGAKRELLEECGLVAPCLDKIGELDFEFLGNPEIMEVHVFKTDSFEGIPAESEEMHPRWFSIERIPYHQMWPDDKYWFPLFLKGSCFKGHFLFEGFNKIISHSLKEVETFKNNEIDSIVQQIPH</sequence>
<organism evidence="23 24">
    <name type="scientific">Octopus sinensis</name>
    <name type="common">East Asian common octopus</name>
    <dbReference type="NCBI Taxonomy" id="2607531"/>
    <lineage>
        <taxon>Eukaryota</taxon>
        <taxon>Metazoa</taxon>
        <taxon>Spiralia</taxon>
        <taxon>Lophotrochozoa</taxon>
        <taxon>Mollusca</taxon>
        <taxon>Cephalopoda</taxon>
        <taxon>Coleoidea</taxon>
        <taxon>Octopodiformes</taxon>
        <taxon>Octopoda</taxon>
        <taxon>Incirrata</taxon>
        <taxon>Octopodidae</taxon>
        <taxon>Octopus</taxon>
    </lineage>
</organism>
<evidence type="ECO:0000256" key="11">
    <source>
        <dbReference type="ARBA" id="ARBA00026103"/>
    </source>
</evidence>
<comment type="catalytic activity">
    <reaction evidence="19">
        <text>O(6)-methyl-dGTP + H2O = O(6)-methyl-dGMP + diphosphate + H(+)</text>
        <dbReference type="Rhea" id="RHEA:67600"/>
        <dbReference type="ChEBI" id="CHEBI:15377"/>
        <dbReference type="ChEBI" id="CHEBI:15378"/>
        <dbReference type="ChEBI" id="CHEBI:33019"/>
        <dbReference type="ChEBI" id="CHEBI:169974"/>
        <dbReference type="ChEBI" id="CHEBI:169975"/>
    </reaction>
    <physiologicalReaction direction="left-to-right" evidence="19">
        <dbReference type="Rhea" id="RHEA:67601"/>
    </physiologicalReaction>
</comment>
<evidence type="ECO:0000256" key="16">
    <source>
        <dbReference type="ARBA" id="ARBA00031927"/>
    </source>
</evidence>
<evidence type="ECO:0000256" key="15">
    <source>
        <dbReference type="ARBA" id="ARBA00030682"/>
    </source>
</evidence>
<keyword evidence="5" id="KW-0378">Hydrolase</keyword>
<proteinExistence type="inferred from homology"/>
<evidence type="ECO:0000256" key="21">
    <source>
        <dbReference type="ARBA" id="ARBA00053094"/>
    </source>
</evidence>
<accession>A0A6P7SFQ7</accession>
<evidence type="ECO:0000256" key="8">
    <source>
        <dbReference type="ARBA" id="ARBA00024459"/>
    </source>
</evidence>
<keyword evidence="6" id="KW-0460">Magnesium</keyword>
<evidence type="ECO:0000256" key="1">
    <source>
        <dbReference type="ARBA" id="ARBA00001946"/>
    </source>
</evidence>
<comment type="function">
    <text evidence="21">Oxidized purine nucleoside triphosphate hydrolase which is a prominent sanitizer of the oxidized nucleotide pool. Catalyzes the hydrolysis of 2-oxo-dATP (2-hydroxy-dATP) into 2-oxo-dAMP. Also has a significant hydrolase activity toward 2-oxo-ATP, 8-oxo-dGTP and 8-oxo-dATP. Through the hydrolysis of oxidized purine nucleoside triphosphates, prevents their incorporation into DNA and the subsequent transversions A:T to C:G and G:C to T:A. Also catalyzes the hydrolysis of methylated purine nucleoside triphosphate preventing their integration into DNA. Through this antimutagenic activity protects cells from oxidative stress.</text>
</comment>
<dbReference type="InterPro" id="IPR003563">
    <property type="entry name" value="8ODP"/>
</dbReference>
<dbReference type="SUPFAM" id="SSF55811">
    <property type="entry name" value="Nudix"/>
    <property type="match status" value="1"/>
</dbReference>
<dbReference type="GO" id="GO:0008828">
    <property type="term" value="F:dATP diphosphatase activity"/>
    <property type="evidence" value="ECO:0007669"/>
    <property type="project" value="UniProtKB-EC"/>
</dbReference>
<dbReference type="PROSITE" id="PS51462">
    <property type="entry name" value="NUDIX"/>
    <property type="match status" value="1"/>
</dbReference>
<evidence type="ECO:0000256" key="12">
    <source>
        <dbReference type="ARBA" id="ARBA00026218"/>
    </source>
</evidence>
<dbReference type="PANTHER" id="PTHR43758:SF2">
    <property type="entry name" value="OXIDIZED PURINE NUCLEOSIDE TRIPHOSPHATE HYDROLASE"/>
    <property type="match status" value="1"/>
</dbReference>
<keyword evidence="4" id="KW-0479">Metal-binding</keyword>
<evidence type="ECO:0000256" key="17">
    <source>
        <dbReference type="ARBA" id="ARBA00032071"/>
    </source>
</evidence>
<evidence type="ECO:0000256" key="6">
    <source>
        <dbReference type="ARBA" id="ARBA00022842"/>
    </source>
</evidence>
<comment type="catalytic activity">
    <reaction evidence="9">
        <text>8-oxo-dGTP + H2O = 8-oxo-dGMP + diphosphate + H(+)</text>
        <dbReference type="Rhea" id="RHEA:31575"/>
        <dbReference type="ChEBI" id="CHEBI:15377"/>
        <dbReference type="ChEBI" id="CHEBI:15378"/>
        <dbReference type="ChEBI" id="CHEBI:33019"/>
        <dbReference type="ChEBI" id="CHEBI:63224"/>
        <dbReference type="ChEBI" id="CHEBI:77896"/>
    </reaction>
    <physiologicalReaction direction="left-to-right" evidence="9">
        <dbReference type="Rhea" id="RHEA:31576"/>
    </physiologicalReaction>
</comment>
<comment type="catalytic activity">
    <reaction evidence="18">
        <text>N(6)-methyl-ATP + H2O = N(6)-methyl-AMP + diphosphate + H(+)</text>
        <dbReference type="Rhea" id="RHEA:67608"/>
        <dbReference type="ChEBI" id="CHEBI:15377"/>
        <dbReference type="ChEBI" id="CHEBI:15378"/>
        <dbReference type="ChEBI" id="CHEBI:33019"/>
        <dbReference type="ChEBI" id="CHEBI:144842"/>
        <dbReference type="ChEBI" id="CHEBI:172873"/>
    </reaction>
    <physiologicalReaction direction="left-to-right" evidence="18">
        <dbReference type="Rhea" id="RHEA:67609"/>
    </physiologicalReaction>
</comment>
<keyword evidence="23" id="KW-1185">Reference proteome</keyword>
<dbReference type="InterPro" id="IPR000086">
    <property type="entry name" value="NUDIX_hydrolase_dom"/>
</dbReference>
<dbReference type="GO" id="GO:0008413">
    <property type="term" value="F:8-oxo-7,8-dihydroguanosine triphosphate pyrophosphatase activity"/>
    <property type="evidence" value="ECO:0007669"/>
    <property type="project" value="InterPro"/>
</dbReference>
<dbReference type="RefSeq" id="XP_029637207.1">
    <property type="nucleotide sequence ID" value="XM_029781347.2"/>
</dbReference>
<evidence type="ECO:0000313" key="24">
    <source>
        <dbReference type="RefSeq" id="XP_029637207.1"/>
    </source>
</evidence>
<dbReference type="CDD" id="cd03427">
    <property type="entry name" value="NUDIX_MTH1_Nudt1"/>
    <property type="match status" value="1"/>
</dbReference>
<evidence type="ECO:0000256" key="5">
    <source>
        <dbReference type="ARBA" id="ARBA00022801"/>
    </source>
</evidence>
<evidence type="ECO:0000256" key="3">
    <source>
        <dbReference type="ARBA" id="ARBA00011245"/>
    </source>
</evidence>
<evidence type="ECO:0000256" key="9">
    <source>
        <dbReference type="ARBA" id="ARBA00024486"/>
    </source>
</evidence>
<evidence type="ECO:0000256" key="19">
    <source>
        <dbReference type="ARBA" id="ARBA00048894"/>
    </source>
</evidence>